<reference evidence="2 3" key="1">
    <citation type="submission" date="2015-10" db="EMBL/GenBank/DDBJ databases">
        <title>Genome analyses suggest a sexual origin of heterokaryosis in a supposedly ancient asexual fungus.</title>
        <authorList>
            <person name="Ropars J."/>
            <person name="Sedzielewska K."/>
            <person name="Noel J."/>
            <person name="Charron P."/>
            <person name="Farinelli L."/>
            <person name="Marton T."/>
            <person name="Kruger M."/>
            <person name="Pelin A."/>
            <person name="Brachmann A."/>
            <person name="Corradi N."/>
        </authorList>
    </citation>
    <scope>NUCLEOTIDE SEQUENCE [LARGE SCALE GENOMIC DNA]</scope>
    <source>
        <strain evidence="2 3">A4</strain>
    </source>
</reference>
<sequence>MEEQFLKGRSNIALSKNERTKLDEKENGKQDFELVKEYHIKEYGNLQIHNGSPLSTIPRSNEEHEELDYLNNKFSERLEKIEKKQDDTIQEGTSSKEKDKFNENKKRVVAMQGQRNESDSE</sequence>
<dbReference type="AlphaFoldDB" id="A0A2I1H2U0"/>
<feature type="region of interest" description="Disordered" evidence="1">
    <location>
        <begin position="83"/>
        <end position="121"/>
    </location>
</feature>
<dbReference type="VEuPathDB" id="FungiDB:RhiirA1_392868"/>
<name>A0A2I1H2U0_9GLOM</name>
<gene>
    <name evidence="2" type="ORF">RhiirA4_471285</name>
</gene>
<dbReference type="Proteomes" id="UP000234323">
    <property type="component" value="Unassembled WGS sequence"/>
</dbReference>
<evidence type="ECO:0000313" key="2">
    <source>
        <dbReference type="EMBL" id="PKY53203.1"/>
    </source>
</evidence>
<evidence type="ECO:0000313" key="3">
    <source>
        <dbReference type="Proteomes" id="UP000234323"/>
    </source>
</evidence>
<feature type="compositionally biased region" description="Basic and acidic residues" evidence="1">
    <location>
        <begin position="94"/>
        <end position="106"/>
    </location>
</feature>
<protein>
    <submittedName>
        <fullName evidence="2">Uncharacterized protein</fullName>
    </submittedName>
</protein>
<proteinExistence type="predicted"/>
<organism evidence="2 3">
    <name type="scientific">Rhizophagus irregularis</name>
    <dbReference type="NCBI Taxonomy" id="588596"/>
    <lineage>
        <taxon>Eukaryota</taxon>
        <taxon>Fungi</taxon>
        <taxon>Fungi incertae sedis</taxon>
        <taxon>Mucoromycota</taxon>
        <taxon>Glomeromycotina</taxon>
        <taxon>Glomeromycetes</taxon>
        <taxon>Glomerales</taxon>
        <taxon>Glomeraceae</taxon>
        <taxon>Rhizophagus</taxon>
    </lineage>
</organism>
<keyword evidence="3" id="KW-1185">Reference proteome</keyword>
<dbReference type="EMBL" id="LLXI01001345">
    <property type="protein sequence ID" value="PKY53203.1"/>
    <property type="molecule type" value="Genomic_DNA"/>
</dbReference>
<comment type="caution">
    <text evidence="2">The sequence shown here is derived from an EMBL/GenBank/DDBJ whole genome shotgun (WGS) entry which is preliminary data.</text>
</comment>
<evidence type="ECO:0000256" key="1">
    <source>
        <dbReference type="SAM" id="MobiDB-lite"/>
    </source>
</evidence>
<accession>A0A2I1H2U0</accession>